<keyword evidence="3 5" id="KW-1133">Transmembrane helix</keyword>
<dbReference type="InterPro" id="IPR017981">
    <property type="entry name" value="GPCR_2-like_7TM"/>
</dbReference>
<protein>
    <submittedName>
        <fullName evidence="7">Corticotropin-releasing factor receptor 1</fullName>
    </submittedName>
</protein>
<dbReference type="Pfam" id="PF00002">
    <property type="entry name" value="7tm_2"/>
    <property type="match status" value="1"/>
</dbReference>
<dbReference type="EMBL" id="BMAT01011266">
    <property type="protein sequence ID" value="GFR69392.1"/>
    <property type="molecule type" value="Genomic_DNA"/>
</dbReference>
<dbReference type="InterPro" id="IPR050332">
    <property type="entry name" value="GPCR_2"/>
</dbReference>
<evidence type="ECO:0000313" key="8">
    <source>
        <dbReference type="Proteomes" id="UP000762676"/>
    </source>
</evidence>
<keyword evidence="2 5" id="KW-0812">Transmembrane</keyword>
<feature type="domain" description="G-protein coupled receptors family 2 profile 2" evidence="6">
    <location>
        <begin position="1"/>
        <end position="77"/>
    </location>
</feature>
<dbReference type="GO" id="GO:0007166">
    <property type="term" value="P:cell surface receptor signaling pathway"/>
    <property type="evidence" value="ECO:0007669"/>
    <property type="project" value="InterPro"/>
</dbReference>
<keyword evidence="7" id="KW-0675">Receptor</keyword>
<sequence length="106" mass="11737">MRILLSKIRAFNSAEHNQNRRAVKATLILVPLLGLQNLLTLVKPPLDDEANFYWGLVSAILTSFQGAAVSLIFCFFNGEVTALVRKSIVGISRDLLEGLSRRGRLV</sequence>
<reference evidence="7 8" key="1">
    <citation type="journal article" date="2021" name="Elife">
        <title>Chloroplast acquisition without the gene transfer in kleptoplastic sea slugs, Plakobranchus ocellatus.</title>
        <authorList>
            <person name="Maeda T."/>
            <person name="Takahashi S."/>
            <person name="Yoshida T."/>
            <person name="Shimamura S."/>
            <person name="Takaki Y."/>
            <person name="Nagai Y."/>
            <person name="Toyoda A."/>
            <person name="Suzuki Y."/>
            <person name="Arimoto A."/>
            <person name="Ishii H."/>
            <person name="Satoh N."/>
            <person name="Nishiyama T."/>
            <person name="Hasebe M."/>
            <person name="Maruyama T."/>
            <person name="Minagawa J."/>
            <person name="Obokata J."/>
            <person name="Shigenobu S."/>
        </authorList>
    </citation>
    <scope>NUCLEOTIDE SEQUENCE [LARGE SCALE GENOMIC DNA]</scope>
</reference>
<proteinExistence type="predicted"/>
<dbReference type="GO" id="GO:0005886">
    <property type="term" value="C:plasma membrane"/>
    <property type="evidence" value="ECO:0007669"/>
    <property type="project" value="TreeGrafter"/>
</dbReference>
<evidence type="ECO:0000313" key="7">
    <source>
        <dbReference type="EMBL" id="GFR69392.1"/>
    </source>
</evidence>
<dbReference type="Proteomes" id="UP000762676">
    <property type="component" value="Unassembled WGS sequence"/>
</dbReference>
<keyword evidence="4 5" id="KW-0472">Membrane</keyword>
<dbReference type="AlphaFoldDB" id="A0AAV4F865"/>
<evidence type="ECO:0000256" key="3">
    <source>
        <dbReference type="ARBA" id="ARBA00022989"/>
    </source>
</evidence>
<dbReference type="GO" id="GO:0007188">
    <property type="term" value="P:adenylate cyclase-modulating G protein-coupled receptor signaling pathway"/>
    <property type="evidence" value="ECO:0007669"/>
    <property type="project" value="TreeGrafter"/>
</dbReference>
<dbReference type="PANTHER" id="PTHR45620">
    <property type="entry name" value="PDF RECEPTOR-LIKE PROTEIN-RELATED"/>
    <property type="match status" value="1"/>
</dbReference>
<dbReference type="PANTHER" id="PTHR45620:SF42">
    <property type="entry name" value="G-PROTEIN COUPLED RECEPTOR SEB-2"/>
    <property type="match status" value="1"/>
</dbReference>
<dbReference type="PROSITE" id="PS00650">
    <property type="entry name" value="G_PROTEIN_RECEP_F2_2"/>
    <property type="match status" value="1"/>
</dbReference>
<evidence type="ECO:0000256" key="1">
    <source>
        <dbReference type="ARBA" id="ARBA00004141"/>
    </source>
</evidence>
<dbReference type="PROSITE" id="PS50261">
    <property type="entry name" value="G_PROTEIN_RECEP_F2_4"/>
    <property type="match status" value="1"/>
</dbReference>
<keyword evidence="8" id="KW-1185">Reference proteome</keyword>
<evidence type="ECO:0000256" key="5">
    <source>
        <dbReference type="SAM" id="Phobius"/>
    </source>
</evidence>
<feature type="transmembrane region" description="Helical" evidence="5">
    <location>
        <begin position="52"/>
        <end position="76"/>
    </location>
</feature>
<dbReference type="InterPro" id="IPR017983">
    <property type="entry name" value="GPCR_2_secretin-like_CS"/>
</dbReference>
<dbReference type="Gene3D" id="1.20.1070.10">
    <property type="entry name" value="Rhodopsin 7-helix transmembrane proteins"/>
    <property type="match status" value="1"/>
</dbReference>
<name>A0AAV4F865_9GAST</name>
<dbReference type="GO" id="GO:0008528">
    <property type="term" value="F:G protein-coupled peptide receptor activity"/>
    <property type="evidence" value="ECO:0007669"/>
    <property type="project" value="TreeGrafter"/>
</dbReference>
<accession>A0AAV4F865</accession>
<comment type="subcellular location">
    <subcellularLocation>
        <location evidence="1">Membrane</location>
        <topology evidence="1">Multi-pass membrane protein</topology>
    </subcellularLocation>
</comment>
<dbReference type="InterPro" id="IPR000832">
    <property type="entry name" value="GPCR_2_secretin-like"/>
</dbReference>
<evidence type="ECO:0000259" key="6">
    <source>
        <dbReference type="PROSITE" id="PS50261"/>
    </source>
</evidence>
<feature type="transmembrane region" description="Helical" evidence="5">
    <location>
        <begin position="21"/>
        <end position="40"/>
    </location>
</feature>
<dbReference type="PRINTS" id="PR00249">
    <property type="entry name" value="GPCRSECRETIN"/>
</dbReference>
<evidence type="ECO:0000256" key="4">
    <source>
        <dbReference type="ARBA" id="ARBA00023136"/>
    </source>
</evidence>
<comment type="caution">
    <text evidence="7">The sequence shown here is derived from an EMBL/GenBank/DDBJ whole genome shotgun (WGS) entry which is preliminary data.</text>
</comment>
<gene>
    <name evidence="7" type="ORF">ElyMa_005630000</name>
</gene>
<evidence type="ECO:0000256" key="2">
    <source>
        <dbReference type="ARBA" id="ARBA00022692"/>
    </source>
</evidence>
<organism evidence="7 8">
    <name type="scientific">Elysia marginata</name>
    <dbReference type="NCBI Taxonomy" id="1093978"/>
    <lineage>
        <taxon>Eukaryota</taxon>
        <taxon>Metazoa</taxon>
        <taxon>Spiralia</taxon>
        <taxon>Lophotrochozoa</taxon>
        <taxon>Mollusca</taxon>
        <taxon>Gastropoda</taxon>
        <taxon>Heterobranchia</taxon>
        <taxon>Euthyneura</taxon>
        <taxon>Panpulmonata</taxon>
        <taxon>Sacoglossa</taxon>
        <taxon>Placobranchoidea</taxon>
        <taxon>Plakobranchidae</taxon>
        <taxon>Elysia</taxon>
    </lineage>
</organism>